<protein>
    <submittedName>
        <fullName evidence="1">Uncharacterized protein</fullName>
    </submittedName>
</protein>
<accession>A0A381Y3P1</accession>
<sequence>MNLKVGLLHQNHVISKLKKDLLNVHAVFLRKLKKDYQSLMLQLKKDQ</sequence>
<organism evidence="1">
    <name type="scientific">marine metagenome</name>
    <dbReference type="NCBI Taxonomy" id="408172"/>
    <lineage>
        <taxon>unclassified sequences</taxon>
        <taxon>metagenomes</taxon>
        <taxon>ecological metagenomes</taxon>
    </lineage>
</organism>
<gene>
    <name evidence="1" type="ORF">METZ01_LOCUS124354</name>
</gene>
<proteinExistence type="predicted"/>
<reference evidence="1" key="1">
    <citation type="submission" date="2018-05" db="EMBL/GenBank/DDBJ databases">
        <authorList>
            <person name="Lanie J.A."/>
            <person name="Ng W.-L."/>
            <person name="Kazmierczak K.M."/>
            <person name="Andrzejewski T.M."/>
            <person name="Davidsen T.M."/>
            <person name="Wayne K.J."/>
            <person name="Tettelin H."/>
            <person name="Glass J.I."/>
            <person name="Rusch D."/>
            <person name="Podicherti R."/>
            <person name="Tsui H.-C.T."/>
            <person name="Winkler M.E."/>
        </authorList>
    </citation>
    <scope>NUCLEOTIDE SEQUENCE</scope>
</reference>
<dbReference type="AlphaFoldDB" id="A0A381Y3P1"/>
<dbReference type="EMBL" id="UINC01017293">
    <property type="protein sequence ID" value="SVA71500.1"/>
    <property type="molecule type" value="Genomic_DNA"/>
</dbReference>
<evidence type="ECO:0000313" key="1">
    <source>
        <dbReference type="EMBL" id="SVA71500.1"/>
    </source>
</evidence>
<name>A0A381Y3P1_9ZZZZ</name>